<dbReference type="Gene3D" id="3.30.750.24">
    <property type="entry name" value="STAS domain"/>
    <property type="match status" value="1"/>
</dbReference>
<accession>A0AAP0JNV0</accession>
<organism evidence="2 3">
    <name type="scientific">Stephania japonica</name>
    <dbReference type="NCBI Taxonomy" id="461633"/>
    <lineage>
        <taxon>Eukaryota</taxon>
        <taxon>Viridiplantae</taxon>
        <taxon>Streptophyta</taxon>
        <taxon>Embryophyta</taxon>
        <taxon>Tracheophyta</taxon>
        <taxon>Spermatophyta</taxon>
        <taxon>Magnoliopsida</taxon>
        <taxon>Ranunculales</taxon>
        <taxon>Menispermaceae</taxon>
        <taxon>Menispermoideae</taxon>
        <taxon>Cissampelideae</taxon>
        <taxon>Stephania</taxon>
    </lineage>
</organism>
<evidence type="ECO:0000313" key="2">
    <source>
        <dbReference type="EMBL" id="KAK9137442.1"/>
    </source>
</evidence>
<dbReference type="SUPFAM" id="SSF52091">
    <property type="entry name" value="SpoIIaa-like"/>
    <property type="match status" value="1"/>
</dbReference>
<dbReference type="InterPro" id="IPR036513">
    <property type="entry name" value="STAS_dom_sf"/>
</dbReference>
<dbReference type="AlphaFoldDB" id="A0AAP0JNV0"/>
<comment type="caution">
    <text evidence="2">The sequence shown here is derived from an EMBL/GenBank/DDBJ whole genome shotgun (WGS) entry which is preliminary data.</text>
</comment>
<feature type="domain" description="STAS" evidence="1">
    <location>
        <begin position="1"/>
        <end position="67"/>
    </location>
</feature>
<evidence type="ECO:0000259" key="1">
    <source>
        <dbReference type="PROSITE" id="PS50801"/>
    </source>
</evidence>
<name>A0AAP0JNV0_9MAGN</name>
<dbReference type="Pfam" id="PF01740">
    <property type="entry name" value="STAS"/>
    <property type="match status" value="1"/>
</dbReference>
<sequence>MGCVGSIDTSGTSMIEEVRENLDRRGLKLASANPGSEVIKKLDKSKCIETIEQDWIFLTIGEAVAACRFMLHASCFMLHMSKPDPTKIDDSDPQHSFLLQR</sequence>
<protein>
    <recommendedName>
        <fullName evidence="1">STAS domain-containing protein</fullName>
    </recommendedName>
</protein>
<evidence type="ECO:0000313" key="3">
    <source>
        <dbReference type="Proteomes" id="UP001417504"/>
    </source>
</evidence>
<dbReference type="InterPro" id="IPR002645">
    <property type="entry name" value="STAS_dom"/>
</dbReference>
<reference evidence="2 3" key="1">
    <citation type="submission" date="2024-01" db="EMBL/GenBank/DDBJ databases">
        <title>Genome assemblies of Stephania.</title>
        <authorList>
            <person name="Yang L."/>
        </authorList>
    </citation>
    <scope>NUCLEOTIDE SEQUENCE [LARGE SCALE GENOMIC DNA]</scope>
    <source>
        <strain evidence="2">QJT</strain>
        <tissue evidence="2">Leaf</tissue>
    </source>
</reference>
<gene>
    <name evidence="2" type="ORF">Sjap_008036</name>
</gene>
<proteinExistence type="predicted"/>
<dbReference type="PROSITE" id="PS50801">
    <property type="entry name" value="STAS"/>
    <property type="match status" value="1"/>
</dbReference>
<dbReference type="Proteomes" id="UP001417504">
    <property type="component" value="Unassembled WGS sequence"/>
</dbReference>
<dbReference type="EMBL" id="JBBNAE010000003">
    <property type="protein sequence ID" value="KAK9137442.1"/>
    <property type="molecule type" value="Genomic_DNA"/>
</dbReference>
<keyword evidence="3" id="KW-1185">Reference proteome</keyword>